<name>A0A173Z1P9_PHOVU</name>
<dbReference type="Proteomes" id="UP000095333">
    <property type="component" value="Unassembled WGS sequence"/>
</dbReference>
<evidence type="ECO:0000313" key="4">
    <source>
        <dbReference type="Proteomes" id="UP000408523"/>
    </source>
</evidence>
<reference evidence="2 4" key="2">
    <citation type="journal article" date="2019" name="Nat. Commun.">
        <title>Gram positive-like bacteriocins with broad spectrum anti-Bacteroidales activity encoded on mobile elements of the human gut microbiota.</title>
        <authorList>
            <person name="Bechon N."/>
            <person name="Coyne M.J.Jr."/>
            <person name="Laclare-Mceneany V."/>
            <person name="Chatzidaki-Livanis M."/>
            <person name="Ghigo J.-M."/>
            <person name="Comstock L.E."/>
        </authorList>
    </citation>
    <scope>NUCLEOTIDE SEQUENCE [LARGE SCALE GENOMIC DNA]</scope>
    <source>
        <strain evidence="2 4">CL01T12C17</strain>
    </source>
</reference>
<dbReference type="AlphaFoldDB" id="A0A173Z1P9"/>
<dbReference type="EMBL" id="CYZI01000002">
    <property type="protein sequence ID" value="CUN69085.1"/>
    <property type="molecule type" value="Genomic_DNA"/>
</dbReference>
<evidence type="ECO:0000313" key="1">
    <source>
        <dbReference type="EMBL" id="CUN69085.1"/>
    </source>
</evidence>
<evidence type="ECO:0000313" key="3">
    <source>
        <dbReference type="Proteomes" id="UP000095333"/>
    </source>
</evidence>
<dbReference type="Proteomes" id="UP000408523">
    <property type="component" value="Unassembled WGS sequence"/>
</dbReference>
<proteinExistence type="predicted"/>
<evidence type="ECO:0000313" key="2">
    <source>
        <dbReference type="EMBL" id="TSE46947.1"/>
    </source>
</evidence>
<accession>A0A173Z1P9</accession>
<gene>
    <name evidence="2" type="ORF">EH214_03853</name>
    <name evidence="1" type="ORF">ERS852457_00643</name>
</gene>
<protein>
    <submittedName>
        <fullName evidence="1">Uncharacterized protein</fullName>
    </submittedName>
</protein>
<sequence>MLQVAHTFVCTFSPFSLVRSGLSCGHLRMRVRYFTNFQQVIKLSPLCDRWRLQEKTKTSSFVTAIYMYN</sequence>
<reference evidence="1 3" key="1">
    <citation type="submission" date="2015-09" db="EMBL/GenBank/DDBJ databases">
        <authorList>
            <consortium name="Pathogen Informatics"/>
        </authorList>
    </citation>
    <scope>NUCLEOTIDE SEQUENCE [LARGE SCALE GENOMIC DNA]</scope>
    <source>
        <strain evidence="1 3">2789STDY5834842</strain>
    </source>
</reference>
<dbReference type="EMBL" id="RWHZ01000075">
    <property type="protein sequence ID" value="TSE46947.1"/>
    <property type="molecule type" value="Genomic_DNA"/>
</dbReference>
<organism evidence="1 3">
    <name type="scientific">Phocaeicola vulgatus</name>
    <name type="common">Bacteroides vulgatus</name>
    <dbReference type="NCBI Taxonomy" id="821"/>
    <lineage>
        <taxon>Bacteria</taxon>
        <taxon>Pseudomonadati</taxon>
        <taxon>Bacteroidota</taxon>
        <taxon>Bacteroidia</taxon>
        <taxon>Bacteroidales</taxon>
        <taxon>Bacteroidaceae</taxon>
        <taxon>Phocaeicola</taxon>
    </lineage>
</organism>